<feature type="region of interest" description="Disordered" evidence="1">
    <location>
        <begin position="680"/>
        <end position="734"/>
    </location>
</feature>
<dbReference type="PROSITE" id="PS51184">
    <property type="entry name" value="JMJC"/>
    <property type="match status" value="1"/>
</dbReference>
<feature type="region of interest" description="Disordered" evidence="1">
    <location>
        <begin position="18"/>
        <end position="50"/>
    </location>
</feature>
<evidence type="ECO:0000256" key="1">
    <source>
        <dbReference type="SAM" id="MobiDB-lite"/>
    </source>
</evidence>
<dbReference type="InterPro" id="IPR003347">
    <property type="entry name" value="JmjC_dom"/>
</dbReference>
<dbReference type="PROSITE" id="PS51183">
    <property type="entry name" value="JMJN"/>
    <property type="match status" value="1"/>
</dbReference>
<sequence>MITNLDVMAANVAAAVKGSSSCDDNSSSSGESSRECSPSKNNATTGSSVGCSHNNPPKIMVFRPTAEEFANFPKYIEYMESQGAHKAGIAKVVPPSSYVPRKRGYADIDGMIIPAPICQIVTGKQGLYQQINIQKRSVSVGEFRRMAENGEYKTPRHFDYEDLERKYWKNILYGSPIYGADVSGTLTDKDVKSWNINCLGSILDLVEQDYGVEIDGVNTAYLYFGMWKTTFCWHTEDKELYSINYLHFGQPKTWYAIPPEHGRRLERLAAGFFTGNAQECPAFLRHKMTLISPQILKQYSIPYDKITQEEGEFMITFPYGYHCGFNHGYNCAESTNFAMPRWVEYGKRAIECKCNKDVVRIEMDTFVKRFQPDKYEAWAVGKDWGCHPEDPGKFSYAPGPEALRKKLEEEASEKRAIAAAEKAAEREAKLDASNGSGSGSSNASSSSVSGSPSKAKRRHLVHCSEDEVKKTPPAPIQPPPAKPERRGSVDSGSSSSSSVECLPDEGTIEVLKSFYSKAGEPICNEDEDDEPAKRKTNKRRKIDSDDEESNEDDPDFDPTPYEEEIKLKKLHKRKKVTRKSSSEEEVVVPKLKEPDKIILLPDQKPPENQKLTQTIAVLQNAIYRKCNDIIRKPVLDLYKFGTKTEETGDCTIKRNPIGGKIVIERKKKTQLQEPVQQVQPLQQQYYVPPPPPVNISPGKRSRKKAAESIMPVLSLQQPPPPPPAPVYNSPKGRSSLDLDRVILDVVRNSTTNVTQQQPQYSTINTGWFDYDLNNPTTSFSYGKSQNQSQVKQEKQDRATTPVSKRKSSSPIKKQNYDQYERSVITPVQNRVVNQVPNRTVCNQNVRTPPVQQRVVQHQNNLQRVGQTNQQVQQQQRVVQVQNNQVQQQHQQRVVQQQQSNQVQQQRVAQQPVQVQQQRTIQRQEPPRVQMQQQQVEQLSQQQEHYRVIQRSSPVQQQYQSRSPPPAHSYFNNTISYTEPIQQATITHLHELPVRNYMQVQTPQTTVQQIQVQAPAPAHSNTTFLLQTQNNAYALQNARVLQQSSASPSLSTSSSSPCAAPTPSPPSYTNQFNNVHTSQQQPQLQQVHQVQQYTPNNNTSPQYLALNQVVGSNPVNLLVNSNNVLRINGGNNETYSQMQWLAREVIMRGGVAAGYFNNIN</sequence>
<feature type="region of interest" description="Disordered" evidence="1">
    <location>
        <begin position="1043"/>
        <end position="1071"/>
    </location>
</feature>
<proteinExistence type="predicted"/>
<accession>A0ABP1QM80</accession>
<protein>
    <recommendedName>
        <fullName evidence="6">Lysine-specific demethylase 4B</fullName>
    </recommendedName>
</protein>
<evidence type="ECO:0000313" key="5">
    <source>
        <dbReference type="Proteomes" id="UP001642540"/>
    </source>
</evidence>
<feature type="compositionally biased region" description="Pro residues" evidence="1">
    <location>
        <begin position="472"/>
        <end position="481"/>
    </location>
</feature>
<feature type="domain" description="JmjC" evidence="3">
    <location>
        <begin position="188"/>
        <end position="354"/>
    </location>
</feature>
<dbReference type="EMBL" id="CAXLJM020000040">
    <property type="protein sequence ID" value="CAL8108635.1"/>
    <property type="molecule type" value="Genomic_DNA"/>
</dbReference>
<dbReference type="SMART" id="SM00545">
    <property type="entry name" value="JmjN"/>
    <property type="match status" value="1"/>
</dbReference>
<dbReference type="SMART" id="SM00558">
    <property type="entry name" value="JmjC"/>
    <property type="match status" value="1"/>
</dbReference>
<name>A0ABP1QM80_9HEXA</name>
<feature type="compositionally biased region" description="Polar residues" evidence="1">
    <location>
        <begin position="40"/>
        <end position="50"/>
    </location>
</feature>
<gene>
    <name evidence="4" type="ORF">ODALV1_LOCUS13046</name>
</gene>
<dbReference type="InterPro" id="IPR003349">
    <property type="entry name" value="JmjN"/>
</dbReference>
<keyword evidence="5" id="KW-1185">Reference proteome</keyword>
<evidence type="ECO:0000259" key="3">
    <source>
        <dbReference type="PROSITE" id="PS51184"/>
    </source>
</evidence>
<evidence type="ECO:0000313" key="4">
    <source>
        <dbReference type="EMBL" id="CAL8108635.1"/>
    </source>
</evidence>
<dbReference type="Gene3D" id="2.60.120.650">
    <property type="entry name" value="Cupin"/>
    <property type="match status" value="1"/>
</dbReference>
<dbReference type="Proteomes" id="UP001642540">
    <property type="component" value="Unassembled WGS sequence"/>
</dbReference>
<feature type="compositionally biased region" description="Acidic residues" evidence="1">
    <location>
        <begin position="544"/>
        <end position="562"/>
    </location>
</feature>
<feature type="compositionally biased region" description="Low complexity" evidence="1">
    <location>
        <begin position="432"/>
        <end position="453"/>
    </location>
</feature>
<feature type="domain" description="JmjN" evidence="2">
    <location>
        <begin position="59"/>
        <end position="101"/>
    </location>
</feature>
<feature type="region of interest" description="Disordered" evidence="1">
    <location>
        <begin position="416"/>
        <end position="504"/>
    </location>
</feature>
<feature type="compositionally biased region" description="Low complexity" evidence="1">
    <location>
        <begin position="489"/>
        <end position="499"/>
    </location>
</feature>
<feature type="region of interest" description="Disordered" evidence="1">
    <location>
        <begin position="519"/>
        <end position="566"/>
    </location>
</feature>
<feature type="compositionally biased region" description="Low complexity" evidence="1">
    <location>
        <begin position="18"/>
        <end position="39"/>
    </location>
</feature>
<evidence type="ECO:0008006" key="6">
    <source>
        <dbReference type="Google" id="ProtNLM"/>
    </source>
</evidence>
<organism evidence="4 5">
    <name type="scientific">Orchesella dallaii</name>
    <dbReference type="NCBI Taxonomy" id="48710"/>
    <lineage>
        <taxon>Eukaryota</taxon>
        <taxon>Metazoa</taxon>
        <taxon>Ecdysozoa</taxon>
        <taxon>Arthropoda</taxon>
        <taxon>Hexapoda</taxon>
        <taxon>Collembola</taxon>
        <taxon>Entomobryomorpha</taxon>
        <taxon>Entomobryoidea</taxon>
        <taxon>Orchesellidae</taxon>
        <taxon>Orchesellinae</taxon>
        <taxon>Orchesella</taxon>
    </lineage>
</organism>
<feature type="compositionally biased region" description="Polar residues" evidence="1">
    <location>
        <begin position="778"/>
        <end position="790"/>
    </location>
</feature>
<reference evidence="4 5" key="1">
    <citation type="submission" date="2024-08" db="EMBL/GenBank/DDBJ databases">
        <authorList>
            <person name="Cucini C."/>
            <person name="Frati F."/>
        </authorList>
    </citation>
    <scope>NUCLEOTIDE SEQUENCE [LARGE SCALE GENOMIC DNA]</scope>
</reference>
<dbReference type="Pfam" id="PF02375">
    <property type="entry name" value="JmjN"/>
    <property type="match status" value="1"/>
</dbReference>
<evidence type="ECO:0000259" key="2">
    <source>
        <dbReference type="PROSITE" id="PS51183"/>
    </source>
</evidence>
<feature type="region of interest" description="Disordered" evidence="1">
    <location>
        <begin position="778"/>
        <end position="815"/>
    </location>
</feature>
<dbReference type="SUPFAM" id="SSF51197">
    <property type="entry name" value="Clavaminate synthase-like"/>
    <property type="match status" value="1"/>
</dbReference>
<feature type="compositionally biased region" description="Polar residues" evidence="1">
    <location>
        <begin position="798"/>
        <end position="812"/>
    </location>
</feature>
<feature type="compositionally biased region" description="Low complexity" evidence="1">
    <location>
        <begin position="1043"/>
        <end position="1058"/>
    </location>
</feature>
<dbReference type="Pfam" id="PF02373">
    <property type="entry name" value="JmjC"/>
    <property type="match status" value="1"/>
</dbReference>
<feature type="compositionally biased region" description="Basic and acidic residues" evidence="1">
    <location>
        <begin position="416"/>
        <end position="430"/>
    </location>
</feature>
<dbReference type="PANTHER" id="PTHR10694">
    <property type="entry name" value="LYSINE-SPECIFIC DEMETHYLASE"/>
    <property type="match status" value="1"/>
</dbReference>
<dbReference type="PANTHER" id="PTHR10694:SF129">
    <property type="entry name" value="LYSINE-SPECIFIC DEMETHYLASE 4B-RELATED"/>
    <property type="match status" value="1"/>
</dbReference>
<comment type="caution">
    <text evidence="4">The sequence shown here is derived from an EMBL/GenBank/DDBJ whole genome shotgun (WGS) entry which is preliminary data.</text>
</comment>